<keyword evidence="2" id="KW-0812">Transmembrane</keyword>
<feature type="compositionally biased region" description="Polar residues" evidence="1">
    <location>
        <begin position="18"/>
        <end position="27"/>
    </location>
</feature>
<feature type="transmembrane region" description="Helical" evidence="2">
    <location>
        <begin position="1034"/>
        <end position="1055"/>
    </location>
</feature>
<evidence type="ECO:0000256" key="1">
    <source>
        <dbReference type="SAM" id="MobiDB-lite"/>
    </source>
</evidence>
<keyword evidence="2" id="KW-0472">Membrane</keyword>
<feature type="region of interest" description="Disordered" evidence="1">
    <location>
        <begin position="17"/>
        <end position="121"/>
    </location>
</feature>
<dbReference type="RefSeq" id="WP_209705911.1">
    <property type="nucleotide sequence ID" value="NZ_JAFIDA010000001.1"/>
</dbReference>
<dbReference type="CDD" id="cd00198">
    <property type="entry name" value="vWFA"/>
    <property type="match status" value="1"/>
</dbReference>
<dbReference type="InterPro" id="IPR002035">
    <property type="entry name" value="VWF_A"/>
</dbReference>
<reference evidence="4" key="1">
    <citation type="submission" date="2021-02" db="EMBL/GenBank/DDBJ databases">
        <title>Sequencing the genomes of 1000 actinobacteria strains.</title>
        <authorList>
            <person name="Klenk H.-P."/>
        </authorList>
    </citation>
    <scope>NUCLEOTIDE SEQUENCE</scope>
    <source>
        <strain evidence="4">DSM 22850</strain>
    </source>
</reference>
<evidence type="ECO:0000256" key="2">
    <source>
        <dbReference type="SAM" id="Phobius"/>
    </source>
</evidence>
<keyword evidence="5" id="KW-1185">Reference proteome</keyword>
<proteinExistence type="predicted"/>
<feature type="domain" description="VWFA" evidence="3">
    <location>
        <begin position="487"/>
        <end position="686"/>
    </location>
</feature>
<feature type="region of interest" description="Disordered" evidence="1">
    <location>
        <begin position="135"/>
        <end position="175"/>
    </location>
</feature>
<dbReference type="Pfam" id="PF24514">
    <property type="entry name" value="SpaA_4"/>
    <property type="match status" value="1"/>
</dbReference>
<organism evidence="4 5">
    <name type="scientific">Leucobacter exalbidus</name>
    <dbReference type="NCBI Taxonomy" id="662960"/>
    <lineage>
        <taxon>Bacteria</taxon>
        <taxon>Bacillati</taxon>
        <taxon>Actinomycetota</taxon>
        <taxon>Actinomycetes</taxon>
        <taxon>Micrococcales</taxon>
        <taxon>Microbacteriaceae</taxon>
        <taxon>Leucobacter</taxon>
    </lineage>
</organism>
<dbReference type="Pfam" id="PF17802">
    <property type="entry name" value="SpaA"/>
    <property type="match status" value="1"/>
</dbReference>
<feature type="compositionally biased region" description="Low complexity" evidence="1">
    <location>
        <begin position="28"/>
        <end position="53"/>
    </location>
</feature>
<dbReference type="Gene3D" id="2.60.40.10">
    <property type="entry name" value="Immunoglobulins"/>
    <property type="match status" value="1"/>
</dbReference>
<dbReference type="InterPro" id="IPR045826">
    <property type="entry name" value="SpaA_PFL_dom_2"/>
</dbReference>
<dbReference type="InterPro" id="IPR013783">
    <property type="entry name" value="Ig-like_fold"/>
</dbReference>
<dbReference type="AlphaFoldDB" id="A0A940T6K8"/>
<protein>
    <recommendedName>
        <fullName evidence="3">VWFA domain-containing protein</fullName>
    </recommendedName>
</protein>
<dbReference type="Proteomes" id="UP000675163">
    <property type="component" value="Unassembled WGS sequence"/>
</dbReference>
<dbReference type="InterPro" id="IPR055371">
    <property type="entry name" value="SpaA_PFL_dom_4"/>
</dbReference>
<dbReference type="Gene3D" id="3.40.50.410">
    <property type="entry name" value="von Willebrand factor, type A domain"/>
    <property type="match status" value="1"/>
</dbReference>
<sequence>MSAALALMGTVPALAIDTDQSTGTGTSEAPLTTETPVAPVAPVDEEAAGVAPALPDEEGQTSAEGTPPADANGEPGTETGATDEPATGESSVEGADVVDETTEGADATEEPAAAPASKKTAAPKLASDAVALAGPAGSLASGTYNREKDNSDPGGAGGWVTGGPPPGQVEFGNFVSSATPVGSKWEYSASWTRPGSTGNFGWTIEYTVAGETWGPSGLEASSQVPRPDRSEGGTAIKVDSRGTSATICTYSSQSDYPSSWTGSNCATIPNAVSYGDNTVTLDFMLPGSVLGQAGCPPEFGSLAYLRGWTGSSMNLVSWVAPAPFDPPSTCPSIVMMKGDLRTSLDSGGINVASTYTEGAQFALYTSETSTDAVDTCTITVPADGCRFGAVTQTGKLWVGEIDPVPGSPAALHYSAPLGSLATGTLGAYTERSYRYATPVITSTTTGTITLPEASGRNTGGGWAASSQRYANRLLNPNLELDCAVGINVALVMDLSGSVAQAGAADTLRDAALGFVDALEGSGSSVALISFGNASPRAGTTNQTIPLQVDDAAQRAVINDTIQQYRDHTVRDQGTNWDAGMWEASQEAASYDIVFVLTDGNPTFSGTSPDGSGSLTTFAELERAVFSANAIKEAGARVITVGIGDGLSDSNLAAVSGPVPFTSGETLDQFDFINTDWQALQTVLKNFGAHLGCSADVTVTKLAGENSATPAPAAGWTFTAAAEGATLSPAAAQETNEAGQASWRVALPGVNAEAAVTLTETQRADAGWELTDLACTVNGTPLPLDVGLSATVSGVVAGDDVQCTYTNVKRNATLTLVKEVNNQYGGTGTPGDWQLTAAGDTKTLTGATGEDAVTAVQVPLGEYALSEADGPAGYDPSAWACVDAGSDPAQTLTTTGGTVTLPAGGQVTCTITNSDLPGAVTWSKTAAIGGDLLAGSEWKIDGSTAISTLTDCDEAPCPAGGDQDPAAGAFSLTGLAWGEYEVTETKAPPGYVGGASFTFTVSGDTAGSVIAIGDVTNDQQAGVALPLTGGVSREMITLGGAAVALLALIAGALYTVRRRARAEAV</sequence>
<feature type="compositionally biased region" description="Low complexity" evidence="1">
    <location>
        <begin position="110"/>
        <end position="121"/>
    </location>
</feature>
<evidence type="ECO:0000313" key="5">
    <source>
        <dbReference type="Proteomes" id="UP000675163"/>
    </source>
</evidence>
<gene>
    <name evidence="4" type="ORF">JOF28_002338</name>
</gene>
<accession>A0A940T6K8</accession>
<comment type="caution">
    <text evidence="4">The sequence shown here is derived from an EMBL/GenBank/DDBJ whole genome shotgun (WGS) entry which is preliminary data.</text>
</comment>
<dbReference type="Pfam" id="PF19403">
    <property type="entry name" value="SpaA_2"/>
    <property type="match status" value="1"/>
</dbReference>
<dbReference type="GO" id="GO:0005975">
    <property type="term" value="P:carbohydrate metabolic process"/>
    <property type="evidence" value="ECO:0007669"/>
    <property type="project" value="UniProtKB-ARBA"/>
</dbReference>
<dbReference type="EMBL" id="JAFIDA010000001">
    <property type="protein sequence ID" value="MBP1327106.1"/>
    <property type="molecule type" value="Genomic_DNA"/>
</dbReference>
<dbReference type="SMART" id="SM00327">
    <property type="entry name" value="VWA"/>
    <property type="match status" value="1"/>
</dbReference>
<name>A0A940T6K8_9MICO</name>
<evidence type="ECO:0000313" key="4">
    <source>
        <dbReference type="EMBL" id="MBP1327106.1"/>
    </source>
</evidence>
<dbReference type="SUPFAM" id="SSF53300">
    <property type="entry name" value="vWA-like"/>
    <property type="match status" value="1"/>
</dbReference>
<dbReference type="PROSITE" id="PS50234">
    <property type="entry name" value="VWFA"/>
    <property type="match status" value="1"/>
</dbReference>
<keyword evidence="2" id="KW-1133">Transmembrane helix</keyword>
<dbReference type="InterPro" id="IPR041033">
    <property type="entry name" value="SpaA_PFL_dom_1"/>
</dbReference>
<dbReference type="InterPro" id="IPR036465">
    <property type="entry name" value="vWFA_dom_sf"/>
</dbReference>
<feature type="compositionally biased region" description="Acidic residues" evidence="1">
    <location>
        <begin position="96"/>
        <end position="109"/>
    </location>
</feature>
<evidence type="ECO:0000259" key="3">
    <source>
        <dbReference type="PROSITE" id="PS50234"/>
    </source>
</evidence>
<dbReference type="Pfam" id="PF00092">
    <property type="entry name" value="VWA"/>
    <property type="match status" value="1"/>
</dbReference>